<evidence type="ECO:0000256" key="2">
    <source>
        <dbReference type="SAM" id="Phobius"/>
    </source>
</evidence>
<protein>
    <submittedName>
        <fullName evidence="3">Uncharacterized protein</fullName>
    </submittedName>
</protein>
<feature type="compositionally biased region" description="Polar residues" evidence="1">
    <location>
        <begin position="84"/>
        <end position="96"/>
    </location>
</feature>
<feature type="compositionally biased region" description="Basic and acidic residues" evidence="1">
    <location>
        <begin position="273"/>
        <end position="299"/>
    </location>
</feature>
<sequence length="511" mass="55558">MAVSSRLGVLLVALSGAALLLVDGFRSPPGLWYASGGIVAGIMLIVYTSITPSSRRTKPSSYPTPSPSTHSDSKAESTTDKTGSEQTAHFTESATQKPDPAIGKDSEQVESRPSEDPELPSTTAKRSQRLPVDSQTIERTTSYAKTSGVRDRASTSTFRNKNATSMVSKGRGPSSGTDNTYFKPVDSSNEFKFLQVDTKFSYVDVDFGPEFIGLDPIPDLIEVDIGPSAVSQELVRSPVEIKISAMLKALLGPTPPEKGATTTNDNTETLTVTDRHTHQRVNEAHPRRKQATHDSQETQHDELYQYTNRTADPLTAFSGMNQSTERRPQSPNHEPENHHRPPADVTGFGGWKNKTATGREFYEDRPSHRRDPPTQEAIRTQDSRSVGGSTAGVGLDYSPPRWEPPQWDADPFGMSDFGAGLAEREESAFGTVEQAEPSFGAFDQVPSVSIEKSEVDPGFSEEVFGLDGFAESREEMVGLPGFDTGSGSGPLFPNAEGFVSNENLEEDWLSF</sequence>
<feature type="compositionally biased region" description="Polar residues" evidence="1">
    <location>
        <begin position="377"/>
        <end position="388"/>
    </location>
</feature>
<gene>
    <name evidence="3" type="ORF">ACFO9K_20615</name>
</gene>
<proteinExistence type="predicted"/>
<evidence type="ECO:0000256" key="1">
    <source>
        <dbReference type="SAM" id="MobiDB-lite"/>
    </source>
</evidence>
<organism evidence="3 4">
    <name type="scientific">Halorussus aquaticus</name>
    <dbReference type="NCBI Taxonomy" id="2953748"/>
    <lineage>
        <taxon>Archaea</taxon>
        <taxon>Methanobacteriati</taxon>
        <taxon>Methanobacteriota</taxon>
        <taxon>Stenosarchaea group</taxon>
        <taxon>Halobacteria</taxon>
        <taxon>Halobacteriales</taxon>
        <taxon>Haladaptataceae</taxon>
        <taxon>Halorussus</taxon>
    </lineage>
</organism>
<keyword evidence="4" id="KW-1185">Reference proteome</keyword>
<feature type="compositionally biased region" description="Low complexity" evidence="1">
    <location>
        <begin position="53"/>
        <end position="70"/>
    </location>
</feature>
<reference evidence="3 4" key="1">
    <citation type="journal article" date="2019" name="Int. J. Syst. Evol. Microbiol.">
        <title>The Global Catalogue of Microorganisms (GCM) 10K type strain sequencing project: providing services to taxonomists for standard genome sequencing and annotation.</title>
        <authorList>
            <consortium name="The Broad Institute Genomics Platform"/>
            <consortium name="The Broad Institute Genome Sequencing Center for Infectious Disease"/>
            <person name="Wu L."/>
            <person name="Ma J."/>
        </authorList>
    </citation>
    <scope>NUCLEOTIDE SEQUENCE [LARGE SCALE GENOMIC DNA]</scope>
    <source>
        <strain evidence="3 4">XZYJ18</strain>
    </source>
</reference>
<feature type="compositionally biased region" description="Polar residues" evidence="1">
    <location>
        <begin position="154"/>
        <end position="167"/>
    </location>
</feature>
<dbReference type="RefSeq" id="WP_254270884.1">
    <property type="nucleotide sequence ID" value="NZ_CP100403.1"/>
</dbReference>
<feature type="region of interest" description="Disordered" evidence="1">
    <location>
        <begin position="53"/>
        <end position="180"/>
    </location>
</feature>
<feature type="compositionally biased region" description="Low complexity" evidence="1">
    <location>
        <begin position="261"/>
        <end position="272"/>
    </location>
</feature>
<dbReference type="EMBL" id="JBHSHT010000003">
    <property type="protein sequence ID" value="MFC4826666.1"/>
    <property type="molecule type" value="Genomic_DNA"/>
</dbReference>
<keyword evidence="2" id="KW-1133">Transmembrane helix</keyword>
<feature type="region of interest" description="Disordered" evidence="1">
    <location>
        <begin position="251"/>
        <end position="299"/>
    </location>
</feature>
<feature type="transmembrane region" description="Helical" evidence="2">
    <location>
        <begin position="30"/>
        <end position="50"/>
    </location>
</feature>
<feature type="compositionally biased region" description="Basic and acidic residues" evidence="1">
    <location>
        <begin position="324"/>
        <end position="342"/>
    </location>
</feature>
<feature type="compositionally biased region" description="Basic and acidic residues" evidence="1">
    <location>
        <begin position="102"/>
        <end position="115"/>
    </location>
</feature>
<feature type="region of interest" description="Disordered" evidence="1">
    <location>
        <begin position="314"/>
        <end position="401"/>
    </location>
</feature>
<feature type="compositionally biased region" description="Polar residues" evidence="1">
    <location>
        <begin position="133"/>
        <end position="145"/>
    </location>
</feature>
<keyword evidence="2" id="KW-0812">Transmembrane</keyword>
<dbReference type="Proteomes" id="UP001595945">
    <property type="component" value="Unassembled WGS sequence"/>
</dbReference>
<evidence type="ECO:0000313" key="3">
    <source>
        <dbReference type="EMBL" id="MFC4826666.1"/>
    </source>
</evidence>
<dbReference type="GeneID" id="73047796"/>
<feature type="compositionally biased region" description="Basic and acidic residues" evidence="1">
    <location>
        <begin position="360"/>
        <end position="373"/>
    </location>
</feature>
<accession>A0ABD5Q857</accession>
<keyword evidence="2" id="KW-0472">Membrane</keyword>
<feature type="compositionally biased region" description="Basic and acidic residues" evidence="1">
    <location>
        <begin position="71"/>
        <end position="83"/>
    </location>
</feature>
<name>A0ABD5Q857_9EURY</name>
<comment type="caution">
    <text evidence="3">The sequence shown here is derived from an EMBL/GenBank/DDBJ whole genome shotgun (WGS) entry which is preliminary data.</text>
</comment>
<evidence type="ECO:0000313" key="4">
    <source>
        <dbReference type="Proteomes" id="UP001595945"/>
    </source>
</evidence>
<dbReference type="AlphaFoldDB" id="A0ABD5Q857"/>